<evidence type="ECO:0000313" key="2">
    <source>
        <dbReference type="Proteomes" id="UP000042527"/>
    </source>
</evidence>
<protein>
    <submittedName>
        <fullName evidence="1">Uncharacterized protein</fullName>
    </submittedName>
</protein>
<reference evidence="2" key="1">
    <citation type="submission" date="2015-01" db="EMBL/GenBank/DDBJ databases">
        <authorList>
            <person name="Manzoor Shahid"/>
            <person name="Zubair Saima"/>
        </authorList>
    </citation>
    <scope>NUCLEOTIDE SEQUENCE [LARGE SCALE GENOMIC DNA]</scope>
    <source>
        <strain evidence="2">V1</strain>
    </source>
</reference>
<name>A0A0B7H201_TREPH</name>
<dbReference type="AlphaFoldDB" id="A0A0B7H201"/>
<sequence>MAKLCLASFKASCYKKESDTTVSFCHPWQNETYEFENSCLYSCGSFQTQFCLEPRASVPVLSFDVRGKT</sequence>
<gene>
    <name evidence="1" type="ORF">TPHV1_510033</name>
</gene>
<organism evidence="1 2">
    <name type="scientific">Treponema phagedenis</name>
    <dbReference type="NCBI Taxonomy" id="162"/>
    <lineage>
        <taxon>Bacteria</taxon>
        <taxon>Pseudomonadati</taxon>
        <taxon>Spirochaetota</taxon>
        <taxon>Spirochaetia</taxon>
        <taxon>Spirochaetales</taxon>
        <taxon>Treponemataceae</taxon>
        <taxon>Treponema</taxon>
    </lineage>
</organism>
<keyword evidence="2" id="KW-1185">Reference proteome</keyword>
<accession>A0A0B7H201</accession>
<proteinExistence type="predicted"/>
<dbReference type="Proteomes" id="UP000042527">
    <property type="component" value="Unassembled WGS sequence"/>
</dbReference>
<dbReference type="EMBL" id="CDNC01000047">
    <property type="protein sequence ID" value="CEM62966.1"/>
    <property type="molecule type" value="Genomic_DNA"/>
</dbReference>
<evidence type="ECO:0000313" key="1">
    <source>
        <dbReference type="EMBL" id="CEM62966.1"/>
    </source>
</evidence>